<keyword evidence="1" id="KW-0732">Signal</keyword>
<proteinExistence type="predicted"/>
<dbReference type="GeneID" id="104588368"/>
<sequence length="108" mass="12156">MFLLTCTLSYCQIAATIMPEDYRHKRCGSSVMTVMILLKHSHIIGNKCCHCNSYNTYDFPTSSSSMTRFCTSKSSQLGALLIHWGRIVDGDESEFCLDTPNMSDNEDV</sequence>
<organism evidence="2 3">
    <name type="scientific">Nelumbo nucifera</name>
    <name type="common">Sacred lotus</name>
    <dbReference type="NCBI Taxonomy" id="4432"/>
    <lineage>
        <taxon>Eukaryota</taxon>
        <taxon>Viridiplantae</taxon>
        <taxon>Streptophyta</taxon>
        <taxon>Embryophyta</taxon>
        <taxon>Tracheophyta</taxon>
        <taxon>Spermatophyta</taxon>
        <taxon>Magnoliopsida</taxon>
        <taxon>Proteales</taxon>
        <taxon>Nelumbonaceae</taxon>
        <taxon>Nelumbo</taxon>
    </lineage>
</organism>
<gene>
    <name evidence="3" type="primary">LOC104588368</name>
</gene>
<accession>A0A1U7YVR7</accession>
<evidence type="ECO:0000313" key="2">
    <source>
        <dbReference type="Proteomes" id="UP000189703"/>
    </source>
</evidence>
<dbReference type="AlphaFoldDB" id="A0A1U7YVR7"/>
<dbReference type="KEGG" id="nnu:104588368"/>
<dbReference type="InParanoid" id="A0A1U7YVR7"/>
<reference evidence="3" key="1">
    <citation type="submission" date="2025-08" db="UniProtKB">
        <authorList>
            <consortium name="RefSeq"/>
        </authorList>
    </citation>
    <scope>IDENTIFICATION</scope>
</reference>
<feature type="chain" id="PRO_5010538701" evidence="1">
    <location>
        <begin position="17"/>
        <end position="108"/>
    </location>
</feature>
<evidence type="ECO:0000313" key="3">
    <source>
        <dbReference type="RefSeq" id="XP_010244559.1"/>
    </source>
</evidence>
<feature type="signal peptide" evidence="1">
    <location>
        <begin position="1"/>
        <end position="16"/>
    </location>
</feature>
<evidence type="ECO:0000256" key="1">
    <source>
        <dbReference type="SAM" id="SignalP"/>
    </source>
</evidence>
<dbReference type="OrthoDB" id="411372at2759"/>
<protein>
    <submittedName>
        <fullName evidence="3">Uncharacterized protein LOC104588368</fullName>
    </submittedName>
</protein>
<dbReference type="RefSeq" id="XP_010244559.1">
    <property type="nucleotide sequence ID" value="XM_010246257.2"/>
</dbReference>
<dbReference type="Proteomes" id="UP000189703">
    <property type="component" value="Unplaced"/>
</dbReference>
<name>A0A1U7YVR7_NELNU</name>
<keyword evidence="2" id="KW-1185">Reference proteome</keyword>